<proteinExistence type="predicted"/>
<dbReference type="Proteomes" id="UP000267096">
    <property type="component" value="Unassembled WGS sequence"/>
</dbReference>
<evidence type="ECO:0000313" key="3">
    <source>
        <dbReference type="WBParaSite" id="ASIM_0000526101-mRNA-1"/>
    </source>
</evidence>
<evidence type="ECO:0000313" key="1">
    <source>
        <dbReference type="EMBL" id="VDK24942.1"/>
    </source>
</evidence>
<dbReference type="EMBL" id="UYRR01009523">
    <property type="protein sequence ID" value="VDK24942.1"/>
    <property type="molecule type" value="Genomic_DNA"/>
</dbReference>
<reference evidence="1 2" key="2">
    <citation type="submission" date="2018-11" db="EMBL/GenBank/DDBJ databases">
        <authorList>
            <consortium name="Pathogen Informatics"/>
        </authorList>
    </citation>
    <scope>NUCLEOTIDE SEQUENCE [LARGE SCALE GENOMIC DNA]</scope>
</reference>
<name>A0A0M3JCD1_ANISI</name>
<sequence length="134" mass="15006">MEICIPLTLLLDAFSECVLRLSQIELSPVTENDLEEGRIAAQVAMIDIIAQQLRMNEIGVHEISALTEHIFSTCANLLQNHFARGEHTCNNPEMDGFLDCSACQQAAFVYQTVTQLVEQLCPKQQMRIAVQVDE</sequence>
<dbReference type="PANTHER" id="PTHR21696:SF2">
    <property type="entry name" value="PROTEIN UNC-79 HOMOLOG"/>
    <property type="match status" value="1"/>
</dbReference>
<keyword evidence="2" id="KW-1185">Reference proteome</keyword>
<dbReference type="PANTHER" id="PTHR21696">
    <property type="entry name" value="PROTEIN UNC-79 HOMOLOG"/>
    <property type="match status" value="1"/>
</dbReference>
<dbReference type="InterPro" id="IPR024855">
    <property type="entry name" value="UNC79"/>
</dbReference>
<protein>
    <submittedName>
        <fullName evidence="3">Transcriptional regulator</fullName>
    </submittedName>
</protein>
<dbReference type="AlphaFoldDB" id="A0A0M3JCD1"/>
<dbReference type="WBParaSite" id="ASIM_0000526101-mRNA-1">
    <property type="protein sequence ID" value="ASIM_0000526101-mRNA-1"/>
    <property type="gene ID" value="ASIM_0000526101"/>
</dbReference>
<evidence type="ECO:0000313" key="2">
    <source>
        <dbReference type="Proteomes" id="UP000267096"/>
    </source>
</evidence>
<organism evidence="3">
    <name type="scientific">Anisakis simplex</name>
    <name type="common">Herring worm</name>
    <dbReference type="NCBI Taxonomy" id="6269"/>
    <lineage>
        <taxon>Eukaryota</taxon>
        <taxon>Metazoa</taxon>
        <taxon>Ecdysozoa</taxon>
        <taxon>Nematoda</taxon>
        <taxon>Chromadorea</taxon>
        <taxon>Rhabditida</taxon>
        <taxon>Spirurina</taxon>
        <taxon>Ascaridomorpha</taxon>
        <taxon>Ascaridoidea</taxon>
        <taxon>Anisakidae</taxon>
        <taxon>Anisakis</taxon>
        <taxon>Anisakis simplex complex</taxon>
    </lineage>
</organism>
<gene>
    <name evidence="1" type="ORF">ASIM_LOCUS5061</name>
</gene>
<accession>A0A0M3JCD1</accession>
<dbReference type="OrthoDB" id="5826890at2759"/>
<reference evidence="3" key="1">
    <citation type="submission" date="2017-02" db="UniProtKB">
        <authorList>
            <consortium name="WormBaseParasite"/>
        </authorList>
    </citation>
    <scope>IDENTIFICATION</scope>
</reference>